<evidence type="ECO:0000313" key="2">
    <source>
        <dbReference type="EMBL" id="MBD2568046.1"/>
    </source>
</evidence>
<proteinExistence type="predicted"/>
<keyword evidence="1" id="KW-0472">Membrane</keyword>
<gene>
    <name evidence="2" type="ORF">H6G59_09015</name>
</gene>
<accession>A0ABR8FH66</accession>
<name>A0ABR8FH66_9NOST</name>
<dbReference type="EMBL" id="JACJST010000006">
    <property type="protein sequence ID" value="MBD2568046.1"/>
    <property type="molecule type" value="Genomic_DNA"/>
</dbReference>
<keyword evidence="1" id="KW-0812">Transmembrane</keyword>
<organism evidence="2 3">
    <name type="scientific">Anabaena lutea FACHB-196</name>
    <dbReference type="NCBI Taxonomy" id="2692881"/>
    <lineage>
        <taxon>Bacteria</taxon>
        <taxon>Bacillati</taxon>
        <taxon>Cyanobacteriota</taxon>
        <taxon>Cyanophyceae</taxon>
        <taxon>Nostocales</taxon>
        <taxon>Nostocaceae</taxon>
        <taxon>Anabaena</taxon>
    </lineage>
</organism>
<reference evidence="2 3" key="1">
    <citation type="journal article" date="2020" name="ISME J.">
        <title>Comparative genomics reveals insights into cyanobacterial evolution and habitat adaptation.</title>
        <authorList>
            <person name="Chen M.Y."/>
            <person name="Teng W.K."/>
            <person name="Zhao L."/>
            <person name="Hu C.X."/>
            <person name="Zhou Y.K."/>
            <person name="Han B.P."/>
            <person name="Song L.R."/>
            <person name="Shu W.S."/>
        </authorList>
    </citation>
    <scope>NUCLEOTIDE SEQUENCE [LARGE SCALE GENOMIC DNA]</scope>
    <source>
        <strain evidence="2 3">FACHB-196</strain>
    </source>
</reference>
<feature type="transmembrane region" description="Helical" evidence="1">
    <location>
        <begin position="5"/>
        <end position="23"/>
    </location>
</feature>
<comment type="caution">
    <text evidence="2">The sequence shown here is derived from an EMBL/GenBank/DDBJ whole genome shotgun (WGS) entry which is preliminary data.</text>
</comment>
<dbReference type="RefSeq" id="WP_190713574.1">
    <property type="nucleotide sequence ID" value="NZ_JACJST010000006.1"/>
</dbReference>
<evidence type="ECO:0000256" key="1">
    <source>
        <dbReference type="SAM" id="Phobius"/>
    </source>
</evidence>
<keyword evidence="3" id="KW-1185">Reference proteome</keyword>
<feature type="transmembrane region" description="Helical" evidence="1">
    <location>
        <begin position="29"/>
        <end position="51"/>
    </location>
</feature>
<sequence>MSIMVSVASILQSITLVFLFFLANEYRGISIYTMGAGLSALGFLIFPIRFLVSDKLLPLNLRFLGNLFITCAQLHLILMQMLLQ</sequence>
<protein>
    <submittedName>
        <fullName evidence="2">Uncharacterized protein</fullName>
    </submittedName>
</protein>
<evidence type="ECO:0000313" key="3">
    <source>
        <dbReference type="Proteomes" id="UP000640531"/>
    </source>
</evidence>
<keyword evidence="1" id="KW-1133">Transmembrane helix</keyword>
<feature type="transmembrane region" description="Helical" evidence="1">
    <location>
        <begin position="63"/>
        <end position="83"/>
    </location>
</feature>
<dbReference type="Proteomes" id="UP000640531">
    <property type="component" value="Unassembled WGS sequence"/>
</dbReference>